<dbReference type="GO" id="GO:0003824">
    <property type="term" value="F:catalytic activity"/>
    <property type="evidence" value="ECO:0007669"/>
    <property type="project" value="InterPro"/>
</dbReference>
<keyword evidence="2" id="KW-0949">S-adenosyl-L-methionine</keyword>
<evidence type="ECO:0000256" key="5">
    <source>
        <dbReference type="ARBA" id="ARBA00023014"/>
    </source>
</evidence>
<dbReference type="EMBL" id="HBGN01022822">
    <property type="protein sequence ID" value="CAD9337008.1"/>
    <property type="molecule type" value="Transcribed_RNA"/>
</dbReference>
<dbReference type="GO" id="GO:0051536">
    <property type="term" value="F:iron-sulfur cluster binding"/>
    <property type="evidence" value="ECO:0007669"/>
    <property type="project" value="UniProtKB-KW"/>
</dbReference>
<dbReference type="Gene3D" id="3.80.30.20">
    <property type="entry name" value="tm_1862 like domain"/>
    <property type="match status" value="1"/>
</dbReference>
<evidence type="ECO:0000256" key="1">
    <source>
        <dbReference type="ARBA" id="ARBA00001966"/>
    </source>
</evidence>
<gene>
    <name evidence="8" type="ORF">DBRI1063_LOCUS14567</name>
</gene>
<comment type="cofactor">
    <cofactor evidence="1">
        <name>[4Fe-4S] cluster</name>
        <dbReference type="ChEBI" id="CHEBI:49883"/>
    </cofactor>
</comment>
<reference evidence="8" key="1">
    <citation type="submission" date="2021-01" db="EMBL/GenBank/DDBJ databases">
        <authorList>
            <person name="Corre E."/>
            <person name="Pelletier E."/>
            <person name="Niang G."/>
            <person name="Scheremetjew M."/>
            <person name="Finn R."/>
            <person name="Kale V."/>
            <person name="Holt S."/>
            <person name="Cochrane G."/>
            <person name="Meng A."/>
            <person name="Brown T."/>
            <person name="Cohen L."/>
        </authorList>
    </citation>
    <scope>NUCLEOTIDE SEQUENCE</scope>
    <source>
        <strain evidence="8">Pop2</strain>
    </source>
</reference>
<sequence>MAVFIAKVIVMAVWSFLLFANANKCSYAFVPFTGTISHKALPFSPRSLLKMVSVGEACGLSYEEPLFRPPAEWRSLILQVTIGCSWNRCTFCEMYQEKKFSARPIDDIVDEIDAVVMAGGAPYVRDVFLADGDAMTLPTGHLVQILDAINLKFPNLRRVSSYCLPRNIQGKSVEALTSLRQRGLSLVYVGCESGDDTVLAAVNKGETYASSLNALEKLRNSGMKRSVMILLGLGGSDYTIPHALNSAKLCSAAQPEFLSVLTTSFPRGRSRVEDGFRKISESPFVELNPREGLDELKRFLEAIEIPNNRTIFRSDHASNYLVLKGRLGKDKPKLLSQLCDILDAPEEDDEINLRPEWARGL</sequence>
<dbReference type="SFLD" id="SFLDG01082">
    <property type="entry name" value="B12-binding_domain_containing"/>
    <property type="match status" value="1"/>
</dbReference>
<evidence type="ECO:0000256" key="4">
    <source>
        <dbReference type="ARBA" id="ARBA00023004"/>
    </source>
</evidence>
<accession>A0A7S2EHE3</accession>
<dbReference type="InterPro" id="IPR051198">
    <property type="entry name" value="BchE-like"/>
</dbReference>
<dbReference type="InterPro" id="IPR007197">
    <property type="entry name" value="rSAM"/>
</dbReference>
<dbReference type="CDD" id="cd01335">
    <property type="entry name" value="Radical_SAM"/>
    <property type="match status" value="1"/>
</dbReference>
<evidence type="ECO:0000256" key="3">
    <source>
        <dbReference type="ARBA" id="ARBA00022723"/>
    </source>
</evidence>
<dbReference type="PANTHER" id="PTHR43409:SF4">
    <property type="entry name" value="RADICAL SAM SUPERFAMILY PROTEIN"/>
    <property type="match status" value="1"/>
</dbReference>
<feature type="chain" id="PRO_5031276654" description="Radical SAM core domain-containing protein" evidence="6">
    <location>
        <begin position="29"/>
        <end position="361"/>
    </location>
</feature>
<dbReference type="Pfam" id="PF04055">
    <property type="entry name" value="Radical_SAM"/>
    <property type="match status" value="1"/>
</dbReference>
<protein>
    <recommendedName>
        <fullName evidence="7">Radical SAM core domain-containing protein</fullName>
    </recommendedName>
</protein>
<dbReference type="PROSITE" id="PS51918">
    <property type="entry name" value="RADICAL_SAM"/>
    <property type="match status" value="1"/>
</dbReference>
<evidence type="ECO:0000313" key="8">
    <source>
        <dbReference type="EMBL" id="CAD9337008.1"/>
    </source>
</evidence>
<evidence type="ECO:0000256" key="2">
    <source>
        <dbReference type="ARBA" id="ARBA00022691"/>
    </source>
</evidence>
<evidence type="ECO:0000256" key="6">
    <source>
        <dbReference type="SAM" id="SignalP"/>
    </source>
</evidence>
<dbReference type="PANTHER" id="PTHR43409">
    <property type="entry name" value="ANAEROBIC MAGNESIUM-PROTOPORPHYRIN IX MONOMETHYL ESTER CYCLASE-RELATED"/>
    <property type="match status" value="1"/>
</dbReference>
<proteinExistence type="predicted"/>
<name>A0A7S2EHE3_9STRA</name>
<dbReference type="SUPFAM" id="SSF102114">
    <property type="entry name" value="Radical SAM enzymes"/>
    <property type="match status" value="1"/>
</dbReference>
<dbReference type="InterPro" id="IPR006638">
    <property type="entry name" value="Elp3/MiaA/NifB-like_rSAM"/>
</dbReference>
<dbReference type="SFLD" id="SFLDS00029">
    <property type="entry name" value="Radical_SAM"/>
    <property type="match status" value="1"/>
</dbReference>
<dbReference type="AlphaFoldDB" id="A0A7S2EHE3"/>
<dbReference type="InterPro" id="IPR023404">
    <property type="entry name" value="rSAM_horseshoe"/>
</dbReference>
<keyword evidence="5" id="KW-0411">Iron-sulfur</keyword>
<dbReference type="SFLD" id="SFLDG01095">
    <property type="entry name" value="Uncharacterised_Radical_SAM_Su"/>
    <property type="match status" value="1"/>
</dbReference>
<dbReference type="GO" id="GO:0046872">
    <property type="term" value="F:metal ion binding"/>
    <property type="evidence" value="ECO:0007669"/>
    <property type="project" value="UniProtKB-KW"/>
</dbReference>
<keyword evidence="4" id="KW-0408">Iron</keyword>
<organism evidence="8">
    <name type="scientific">Ditylum brightwellii</name>
    <dbReference type="NCBI Taxonomy" id="49249"/>
    <lineage>
        <taxon>Eukaryota</taxon>
        <taxon>Sar</taxon>
        <taxon>Stramenopiles</taxon>
        <taxon>Ochrophyta</taxon>
        <taxon>Bacillariophyta</taxon>
        <taxon>Mediophyceae</taxon>
        <taxon>Lithodesmiophycidae</taxon>
        <taxon>Lithodesmiales</taxon>
        <taxon>Lithodesmiaceae</taxon>
        <taxon>Ditylum</taxon>
    </lineage>
</organism>
<feature type="domain" description="Radical SAM core" evidence="7">
    <location>
        <begin position="68"/>
        <end position="306"/>
    </location>
</feature>
<keyword evidence="3" id="KW-0479">Metal-binding</keyword>
<dbReference type="SMART" id="SM00729">
    <property type="entry name" value="Elp3"/>
    <property type="match status" value="1"/>
</dbReference>
<dbReference type="InterPro" id="IPR058240">
    <property type="entry name" value="rSAM_sf"/>
</dbReference>
<keyword evidence="6" id="KW-0732">Signal</keyword>
<evidence type="ECO:0000259" key="7">
    <source>
        <dbReference type="PROSITE" id="PS51918"/>
    </source>
</evidence>
<feature type="signal peptide" evidence="6">
    <location>
        <begin position="1"/>
        <end position="28"/>
    </location>
</feature>